<name>A0A1F5ZQJ8_9BACT</name>
<protein>
    <submittedName>
        <fullName evidence="1">Uncharacterized protein</fullName>
    </submittedName>
</protein>
<dbReference type="Proteomes" id="UP000177416">
    <property type="component" value="Unassembled WGS sequence"/>
</dbReference>
<evidence type="ECO:0000313" key="2">
    <source>
        <dbReference type="Proteomes" id="UP000177416"/>
    </source>
</evidence>
<dbReference type="AlphaFoldDB" id="A0A1F5ZQJ8"/>
<gene>
    <name evidence="1" type="ORF">A2875_05165</name>
</gene>
<sequence>MNIIVSLLLMAITVAGGSIAWPRLTNQPRPEPLEQIHNVVKDTSLGKSFATILGVSSQSAEPINVASEASKLTASIMKTAQERAAKIVVTQAVRQLVAQIGSLPPEEQAQIQELLCKPAESP</sequence>
<organism evidence="1 2">
    <name type="scientific">Candidatus Gottesmanbacteria bacterium RIFCSPHIGHO2_01_FULL_46_14</name>
    <dbReference type="NCBI Taxonomy" id="1798380"/>
    <lineage>
        <taxon>Bacteria</taxon>
        <taxon>Candidatus Gottesmaniibacteriota</taxon>
    </lineage>
</organism>
<proteinExistence type="predicted"/>
<evidence type="ECO:0000313" key="1">
    <source>
        <dbReference type="EMBL" id="OGG14718.1"/>
    </source>
</evidence>
<comment type="caution">
    <text evidence="1">The sequence shown here is derived from an EMBL/GenBank/DDBJ whole genome shotgun (WGS) entry which is preliminary data.</text>
</comment>
<accession>A0A1F5ZQJ8</accession>
<reference evidence="1 2" key="1">
    <citation type="journal article" date="2016" name="Nat. Commun.">
        <title>Thousands of microbial genomes shed light on interconnected biogeochemical processes in an aquifer system.</title>
        <authorList>
            <person name="Anantharaman K."/>
            <person name="Brown C.T."/>
            <person name="Hug L.A."/>
            <person name="Sharon I."/>
            <person name="Castelle C.J."/>
            <person name="Probst A.J."/>
            <person name="Thomas B.C."/>
            <person name="Singh A."/>
            <person name="Wilkins M.J."/>
            <person name="Karaoz U."/>
            <person name="Brodie E.L."/>
            <person name="Williams K.H."/>
            <person name="Hubbard S.S."/>
            <person name="Banfield J.F."/>
        </authorList>
    </citation>
    <scope>NUCLEOTIDE SEQUENCE [LARGE SCALE GENOMIC DNA]</scope>
</reference>
<dbReference type="EMBL" id="MFJJ01000014">
    <property type="protein sequence ID" value="OGG14718.1"/>
    <property type="molecule type" value="Genomic_DNA"/>
</dbReference>